<proteinExistence type="predicted"/>
<dbReference type="InParanoid" id="Q3Z868"/>
<name>Q3Z868_DEHM1</name>
<organism evidence="1 2">
    <name type="scientific">Dehalococcoides mccartyi (strain ATCC BAA-2266 / KCTC 15142 / 195)</name>
    <name type="common">Dehalococcoides ethenogenes (strain 195)</name>
    <dbReference type="NCBI Taxonomy" id="243164"/>
    <lineage>
        <taxon>Bacteria</taxon>
        <taxon>Bacillati</taxon>
        <taxon>Chloroflexota</taxon>
        <taxon>Dehalococcoidia</taxon>
        <taxon>Dehalococcoidales</taxon>
        <taxon>Dehalococcoidaceae</taxon>
        <taxon>Dehalococcoides</taxon>
    </lineage>
</organism>
<reference evidence="1 2" key="1">
    <citation type="journal article" date="2005" name="Science">
        <title>Genome sequence of the PCE-dechlorinating bacterium Dehalococcoides ethenogenes.</title>
        <authorList>
            <person name="Seshadri R."/>
            <person name="Adrian L."/>
            <person name="Fouts D.E."/>
            <person name="Eisen J.A."/>
            <person name="Phillippy A.M."/>
            <person name="Methe B.A."/>
            <person name="Ward N.L."/>
            <person name="Nelson W.C."/>
            <person name="Deboy R.T."/>
            <person name="Khouri H.M."/>
            <person name="Kolonay J.F."/>
            <person name="Dodson R.J."/>
            <person name="Daugherty S.C."/>
            <person name="Brinkac L.M."/>
            <person name="Sullivan S.A."/>
            <person name="Madupu R."/>
            <person name="Nelson K.E."/>
            <person name="Kang K.H."/>
            <person name="Impraim M."/>
            <person name="Tran K."/>
            <person name="Robinson J.M."/>
            <person name="Forberger H.A."/>
            <person name="Fraser C.M."/>
            <person name="Zinder S.H."/>
            <person name="Heidelberg J.F."/>
        </authorList>
    </citation>
    <scope>NUCLEOTIDE SEQUENCE [LARGE SCALE GENOMIC DNA]</scope>
    <source>
        <strain evidence="2">ATCC BAA-2266 / KCTC 15142 / 195</strain>
    </source>
</reference>
<evidence type="ECO:0000313" key="1">
    <source>
        <dbReference type="EMBL" id="AAW39880.1"/>
    </source>
</evidence>
<protein>
    <submittedName>
        <fullName evidence="1">Uncharacterized protein</fullName>
    </submittedName>
</protein>
<dbReference type="Proteomes" id="UP000008289">
    <property type="component" value="Chromosome"/>
</dbReference>
<dbReference type="KEGG" id="det:DET0855"/>
<gene>
    <name evidence="1" type="ordered locus">DET0855</name>
</gene>
<sequence length="71" mass="7888">MQFHLKAGHILLLWLPSGTSITAVPLPSKSVCDYIALVSICNTMHRSILSCQPGTPPHKPQILFPVFYQPF</sequence>
<accession>Q3Z868</accession>
<dbReference type="HOGENOM" id="CLU_2733338_0_0_0"/>
<dbReference type="AlphaFoldDB" id="Q3Z868"/>
<dbReference type="EMBL" id="CP000027">
    <property type="protein sequence ID" value="AAW39880.1"/>
    <property type="molecule type" value="Genomic_DNA"/>
</dbReference>
<dbReference type="STRING" id="243164.DET0855"/>
<keyword evidence="2" id="KW-1185">Reference proteome</keyword>
<evidence type="ECO:0000313" key="2">
    <source>
        <dbReference type="Proteomes" id="UP000008289"/>
    </source>
</evidence>